<dbReference type="Gene3D" id="3.30.920.30">
    <property type="entry name" value="Hypothetical protein"/>
    <property type="match status" value="1"/>
</dbReference>
<keyword evidence="2" id="KW-1277">Toxin-antitoxin system</keyword>
<evidence type="ECO:0000256" key="4">
    <source>
        <dbReference type="ARBA" id="ARBA00022759"/>
    </source>
</evidence>
<protein>
    <submittedName>
        <fullName evidence="8">Uncharacterized protein</fullName>
    </submittedName>
</protein>
<keyword evidence="7" id="KW-0346">Stress response</keyword>
<dbReference type="AlphaFoldDB" id="G5GM35"/>
<evidence type="ECO:0000256" key="5">
    <source>
        <dbReference type="ARBA" id="ARBA00022801"/>
    </source>
</evidence>
<dbReference type="SUPFAM" id="SSF54786">
    <property type="entry name" value="YcfA/nrd intein domain"/>
    <property type="match status" value="1"/>
</dbReference>
<proteinExistence type="inferred from homology"/>
<evidence type="ECO:0000313" key="8">
    <source>
        <dbReference type="EMBL" id="EHG22280.1"/>
    </source>
</evidence>
<organism evidence="8 9">
    <name type="scientific">Selenomonas infelix ATCC 43532</name>
    <dbReference type="NCBI Taxonomy" id="679201"/>
    <lineage>
        <taxon>Bacteria</taxon>
        <taxon>Bacillati</taxon>
        <taxon>Bacillota</taxon>
        <taxon>Negativicutes</taxon>
        <taxon>Selenomonadales</taxon>
        <taxon>Selenomonadaceae</taxon>
        <taxon>Selenomonas</taxon>
    </lineage>
</organism>
<comment type="similarity">
    <text evidence="1">Belongs to the HicA mRNA interferase family.</text>
</comment>
<evidence type="ECO:0000256" key="3">
    <source>
        <dbReference type="ARBA" id="ARBA00022722"/>
    </source>
</evidence>
<evidence type="ECO:0000256" key="1">
    <source>
        <dbReference type="ARBA" id="ARBA00006620"/>
    </source>
</evidence>
<dbReference type="PATRIC" id="fig|679201.3.peg.322"/>
<keyword evidence="9" id="KW-1185">Reference proteome</keyword>
<evidence type="ECO:0000256" key="6">
    <source>
        <dbReference type="ARBA" id="ARBA00022884"/>
    </source>
</evidence>
<keyword evidence="4" id="KW-0255">Endonuclease</keyword>
<dbReference type="InterPro" id="IPR012933">
    <property type="entry name" value="HicA_mRNA_interferase"/>
</dbReference>
<dbReference type="GO" id="GO:0003729">
    <property type="term" value="F:mRNA binding"/>
    <property type="evidence" value="ECO:0007669"/>
    <property type="project" value="InterPro"/>
</dbReference>
<dbReference type="GO" id="GO:0004519">
    <property type="term" value="F:endonuclease activity"/>
    <property type="evidence" value="ECO:0007669"/>
    <property type="project" value="UniProtKB-KW"/>
</dbReference>
<name>G5GM35_9FIRM</name>
<accession>G5GM35</accession>
<reference evidence="8 9" key="1">
    <citation type="submission" date="2011-08" db="EMBL/GenBank/DDBJ databases">
        <title>The Genome Sequence of Selenomonas infelix ATCC 43532.</title>
        <authorList>
            <consortium name="The Broad Institute Genome Sequencing Platform"/>
            <person name="Earl A."/>
            <person name="Ward D."/>
            <person name="Feldgarden M."/>
            <person name="Gevers D."/>
            <person name="Izard J."/>
            <person name="Blanton J.M."/>
            <person name="Baranova O.V."/>
            <person name="Dewhirst F.E."/>
            <person name="Young S.K."/>
            <person name="Zeng Q."/>
            <person name="Gargeya S."/>
            <person name="Fitzgerald M."/>
            <person name="Haas B."/>
            <person name="Abouelleil A."/>
            <person name="Alvarado L."/>
            <person name="Arachchi H.M."/>
            <person name="Berlin A."/>
            <person name="Brown A."/>
            <person name="Chapman S.B."/>
            <person name="Chen Z."/>
            <person name="Dunbar C."/>
            <person name="Freedman E."/>
            <person name="Gearin G."/>
            <person name="Gellesch M."/>
            <person name="Goldberg J."/>
            <person name="Griggs A."/>
            <person name="Gujja S."/>
            <person name="Heiman D."/>
            <person name="Howarth C."/>
            <person name="Larson L."/>
            <person name="Lui A."/>
            <person name="MacDonald P.J.P."/>
            <person name="Montmayeur A."/>
            <person name="Murphy C."/>
            <person name="Neiman D."/>
            <person name="Pearson M."/>
            <person name="Priest M."/>
            <person name="Roberts A."/>
            <person name="Saif S."/>
            <person name="Shea T."/>
            <person name="Shenoy N."/>
            <person name="Sisk P."/>
            <person name="Stolte C."/>
            <person name="Sykes S."/>
            <person name="Wortman J."/>
            <person name="Nusbaum C."/>
            <person name="Birren B."/>
        </authorList>
    </citation>
    <scope>NUCLEOTIDE SEQUENCE [LARGE SCALE GENOMIC DNA]</scope>
    <source>
        <strain evidence="8 9">ATCC 43532</strain>
    </source>
</reference>
<keyword evidence="5" id="KW-0378">Hydrolase</keyword>
<comment type="caution">
    <text evidence="8">The sequence shown here is derived from an EMBL/GenBank/DDBJ whole genome shotgun (WGS) entry which is preliminary data.</text>
</comment>
<evidence type="ECO:0000256" key="7">
    <source>
        <dbReference type="ARBA" id="ARBA00023016"/>
    </source>
</evidence>
<dbReference type="EMBL" id="ACZM01000003">
    <property type="protein sequence ID" value="EHG22280.1"/>
    <property type="molecule type" value="Genomic_DNA"/>
</dbReference>
<dbReference type="GO" id="GO:0016787">
    <property type="term" value="F:hydrolase activity"/>
    <property type="evidence" value="ECO:0007669"/>
    <property type="project" value="UniProtKB-KW"/>
</dbReference>
<keyword evidence="3" id="KW-0540">Nuclease</keyword>
<evidence type="ECO:0000313" key="9">
    <source>
        <dbReference type="Proteomes" id="UP000004129"/>
    </source>
</evidence>
<dbReference type="OrthoDB" id="9811409at2"/>
<sequence length="60" mass="7033">MRFKELERIIKKDGWYLDSSNGSHMHYKHREKKGKVTIPNHPGDLDPKTVKSVLRMTGLK</sequence>
<dbReference type="HOGENOM" id="CLU_164851_4_2_9"/>
<evidence type="ECO:0000256" key="2">
    <source>
        <dbReference type="ARBA" id="ARBA00022649"/>
    </source>
</evidence>
<dbReference type="Pfam" id="PF07927">
    <property type="entry name" value="HicA_toxin"/>
    <property type="match status" value="1"/>
</dbReference>
<dbReference type="InterPro" id="IPR038570">
    <property type="entry name" value="HicA_sf"/>
</dbReference>
<dbReference type="eggNOG" id="COG1724">
    <property type="taxonomic scope" value="Bacteria"/>
</dbReference>
<dbReference type="Proteomes" id="UP000004129">
    <property type="component" value="Unassembled WGS sequence"/>
</dbReference>
<dbReference type="RefSeq" id="WP_006691767.1">
    <property type="nucleotide sequence ID" value="NZ_JH376797.1"/>
</dbReference>
<keyword evidence="6" id="KW-0694">RNA-binding</keyword>
<dbReference type="STRING" id="679201.HMPREF9334_00316"/>
<gene>
    <name evidence="8" type="ORF">HMPREF9334_00316</name>
</gene>